<dbReference type="Proteomes" id="UP000295294">
    <property type="component" value="Chromosome 2"/>
</dbReference>
<protein>
    <recommendedName>
        <fullName evidence="5">Translation initiation factor IF-2</fullName>
    </recommendedName>
</protein>
<dbReference type="AlphaFoldDB" id="A0A4P7LA13"/>
<dbReference type="KEGG" id="cox:E0W60_13675"/>
<dbReference type="STRING" id="1349762.GCA_001592245_00345"/>
<dbReference type="EMBL" id="CP038635">
    <property type="protein sequence ID" value="QBY52265.1"/>
    <property type="molecule type" value="Genomic_DNA"/>
</dbReference>
<evidence type="ECO:0000256" key="1">
    <source>
        <dbReference type="SAM" id="MobiDB-lite"/>
    </source>
</evidence>
<keyword evidence="2" id="KW-0732">Signal</keyword>
<feature type="region of interest" description="Disordered" evidence="1">
    <location>
        <begin position="35"/>
        <end position="136"/>
    </location>
</feature>
<reference evidence="3 4" key="1">
    <citation type="submission" date="2019-03" db="EMBL/GenBank/DDBJ databases">
        <title>Efficiently degradation of phenoxyalkanoic acid herbicides by Cupriavidus oxalaticus strain X32.</title>
        <authorList>
            <person name="Sheng X."/>
        </authorList>
    </citation>
    <scope>NUCLEOTIDE SEQUENCE [LARGE SCALE GENOMIC DNA]</scope>
    <source>
        <strain evidence="3 4">X32</strain>
    </source>
</reference>
<evidence type="ECO:0000313" key="4">
    <source>
        <dbReference type="Proteomes" id="UP000295294"/>
    </source>
</evidence>
<proteinExistence type="predicted"/>
<gene>
    <name evidence="3" type="ORF">E0W60_13675</name>
</gene>
<accession>A0A4P7LA13</accession>
<dbReference type="OrthoDB" id="8966629at2"/>
<feature type="compositionally biased region" description="Basic and acidic residues" evidence="1">
    <location>
        <begin position="93"/>
        <end position="113"/>
    </location>
</feature>
<organism evidence="3 4">
    <name type="scientific">Cupriavidus oxalaticus</name>
    <dbReference type="NCBI Taxonomy" id="96344"/>
    <lineage>
        <taxon>Bacteria</taxon>
        <taxon>Pseudomonadati</taxon>
        <taxon>Pseudomonadota</taxon>
        <taxon>Betaproteobacteria</taxon>
        <taxon>Burkholderiales</taxon>
        <taxon>Burkholderiaceae</taxon>
        <taxon>Cupriavidus</taxon>
    </lineage>
</organism>
<feature type="compositionally biased region" description="Basic and acidic residues" evidence="1">
    <location>
        <begin position="77"/>
        <end position="86"/>
    </location>
</feature>
<evidence type="ECO:0000313" key="3">
    <source>
        <dbReference type="EMBL" id="QBY52265.1"/>
    </source>
</evidence>
<name>A0A4P7LA13_9BURK</name>
<sequence length="136" mass="13409">MRIRLASAVTSTSRFAAAAALLSLLAGGALAQKTDSTGVRTDKGPIGSQTIPPPGAAVAPSSTPGATPTNPGGLARELGDVPKEPHTAGGLPGRDKPKPASESAGKADRDGLHGKPRTGSGGASIDQTRVPDSKGR</sequence>
<feature type="chain" id="PRO_5020364253" description="Translation initiation factor IF-2" evidence="2">
    <location>
        <begin position="32"/>
        <end position="136"/>
    </location>
</feature>
<evidence type="ECO:0000256" key="2">
    <source>
        <dbReference type="SAM" id="SignalP"/>
    </source>
</evidence>
<dbReference type="RefSeq" id="WP_133093855.1">
    <property type="nucleotide sequence ID" value="NZ_CP038635.1"/>
</dbReference>
<feature type="signal peptide" evidence="2">
    <location>
        <begin position="1"/>
        <end position="31"/>
    </location>
</feature>
<feature type="compositionally biased region" description="Polar residues" evidence="1">
    <location>
        <begin position="60"/>
        <end position="70"/>
    </location>
</feature>
<evidence type="ECO:0008006" key="5">
    <source>
        <dbReference type="Google" id="ProtNLM"/>
    </source>
</evidence>